<keyword evidence="3" id="KW-0503">Monooxygenase</keyword>
<accession>A0A5N6U6V0</accession>
<dbReference type="InterPro" id="IPR002401">
    <property type="entry name" value="Cyt_P450_E_grp-I"/>
</dbReference>
<keyword evidence="5" id="KW-0812">Transmembrane</keyword>
<dbReference type="PANTHER" id="PTHR24305">
    <property type="entry name" value="CYTOCHROME P450"/>
    <property type="match status" value="1"/>
</dbReference>
<dbReference type="EMBL" id="ML742030">
    <property type="protein sequence ID" value="KAE8154367.1"/>
    <property type="molecule type" value="Genomic_DNA"/>
</dbReference>
<dbReference type="InterPro" id="IPR050121">
    <property type="entry name" value="Cytochrome_P450_monoxygenase"/>
</dbReference>
<comment type="cofactor">
    <cofactor evidence="4">
        <name>heme</name>
        <dbReference type="ChEBI" id="CHEBI:30413"/>
    </cofactor>
</comment>
<protein>
    <submittedName>
        <fullName evidence="6">Cytochrome P450</fullName>
    </submittedName>
</protein>
<dbReference type="PANTHER" id="PTHR24305:SF166">
    <property type="entry name" value="CYTOCHROME P450 12A4, MITOCHONDRIAL-RELATED"/>
    <property type="match status" value="1"/>
</dbReference>
<dbReference type="GO" id="GO:0005506">
    <property type="term" value="F:iron ion binding"/>
    <property type="evidence" value="ECO:0007669"/>
    <property type="project" value="InterPro"/>
</dbReference>
<evidence type="ECO:0000256" key="1">
    <source>
        <dbReference type="ARBA" id="ARBA00010617"/>
    </source>
</evidence>
<dbReference type="InterPro" id="IPR001128">
    <property type="entry name" value="Cyt_P450"/>
</dbReference>
<keyword evidence="4" id="KW-0479">Metal-binding</keyword>
<feature type="transmembrane region" description="Helical" evidence="5">
    <location>
        <begin position="7"/>
        <end position="26"/>
    </location>
</feature>
<evidence type="ECO:0000256" key="2">
    <source>
        <dbReference type="ARBA" id="ARBA00023002"/>
    </source>
</evidence>
<evidence type="ECO:0000256" key="3">
    <source>
        <dbReference type="ARBA" id="ARBA00023033"/>
    </source>
</evidence>
<dbReference type="AlphaFoldDB" id="A0A5N6U6V0"/>
<dbReference type="Gene3D" id="1.10.630.10">
    <property type="entry name" value="Cytochrome P450"/>
    <property type="match status" value="1"/>
</dbReference>
<sequence>MNHYRNILQASFIIWLFCFWFVSRHVALEPHWLFALALASCLGLFVAHIVLKTFIRRRSSVLKDLPGPKSPSWLCGHALNIFDEPLAFNVTEWINARPYPDGLMHFYGLLGSEYIVPTNGEGLVEVLSTRAYDFEKTNAFRRYAIRFFGDGLVSAEQELHKRDRKTYLPIYNKSAVTKMQPMLTSKSKQFVDRILDLCHSNQGGLKGGTTVIPIAEMTGRISLDIISITAFGIDFETILGKNHDIFEAYEMIFASTYHKRSRFMWHNIAPPWLINMIPSSVERRMDAAHDMLTNFLRQVAVQKKSEVEKGSPDADDYLTNYIKQRPNDIEAVIPQIITILSAGYESTGGTLAWVIYCLAIHPEAQAALRQELATAKGSQVTLPELDYDNLPVLNAIVMEATRLYPSFSLLLRKAIRDTSINGRFVPRGTYIGLCPRAINYAHHLWGYDAEEFKIERWIDYSDPAHPVPSALGGAPSTACMLSFFYGARSCVGRGLALAQMKRQIALIAEQFQVERVDDWVPLPSGLIASTPPLDLKLKFTSIS</sequence>
<evidence type="ECO:0000256" key="5">
    <source>
        <dbReference type="SAM" id="Phobius"/>
    </source>
</evidence>
<keyword evidence="5" id="KW-0472">Membrane</keyword>
<keyword evidence="7" id="KW-1185">Reference proteome</keyword>
<feature type="transmembrane region" description="Helical" evidence="5">
    <location>
        <begin position="32"/>
        <end position="51"/>
    </location>
</feature>
<evidence type="ECO:0000313" key="6">
    <source>
        <dbReference type="EMBL" id="KAE8154367.1"/>
    </source>
</evidence>
<comment type="similarity">
    <text evidence="1">Belongs to the cytochrome P450 family.</text>
</comment>
<dbReference type="PRINTS" id="PR00385">
    <property type="entry name" value="P450"/>
</dbReference>
<dbReference type="InterPro" id="IPR036396">
    <property type="entry name" value="Cyt_P450_sf"/>
</dbReference>
<proteinExistence type="inferred from homology"/>
<keyword evidence="5" id="KW-1133">Transmembrane helix</keyword>
<keyword evidence="4" id="KW-0408">Iron</keyword>
<dbReference type="GO" id="GO:0004497">
    <property type="term" value="F:monooxygenase activity"/>
    <property type="evidence" value="ECO:0007669"/>
    <property type="project" value="UniProtKB-KW"/>
</dbReference>
<dbReference type="Proteomes" id="UP000325780">
    <property type="component" value="Unassembled WGS sequence"/>
</dbReference>
<gene>
    <name evidence="6" type="ORF">BDV25DRAFT_172388</name>
</gene>
<dbReference type="GO" id="GO:0016705">
    <property type="term" value="F:oxidoreductase activity, acting on paired donors, with incorporation or reduction of molecular oxygen"/>
    <property type="evidence" value="ECO:0007669"/>
    <property type="project" value="InterPro"/>
</dbReference>
<keyword evidence="2" id="KW-0560">Oxidoreductase</keyword>
<dbReference type="CDD" id="cd11069">
    <property type="entry name" value="CYP_FUM15-like"/>
    <property type="match status" value="1"/>
</dbReference>
<dbReference type="OrthoDB" id="1470350at2759"/>
<evidence type="ECO:0000256" key="4">
    <source>
        <dbReference type="PIRSR" id="PIRSR602401-1"/>
    </source>
</evidence>
<dbReference type="SUPFAM" id="SSF48264">
    <property type="entry name" value="Cytochrome P450"/>
    <property type="match status" value="1"/>
</dbReference>
<keyword evidence="4" id="KW-0349">Heme</keyword>
<organism evidence="6 7">
    <name type="scientific">Aspergillus avenaceus</name>
    <dbReference type="NCBI Taxonomy" id="36643"/>
    <lineage>
        <taxon>Eukaryota</taxon>
        <taxon>Fungi</taxon>
        <taxon>Dikarya</taxon>
        <taxon>Ascomycota</taxon>
        <taxon>Pezizomycotina</taxon>
        <taxon>Eurotiomycetes</taxon>
        <taxon>Eurotiomycetidae</taxon>
        <taxon>Eurotiales</taxon>
        <taxon>Aspergillaceae</taxon>
        <taxon>Aspergillus</taxon>
        <taxon>Aspergillus subgen. Circumdati</taxon>
    </lineage>
</organism>
<evidence type="ECO:0000313" key="7">
    <source>
        <dbReference type="Proteomes" id="UP000325780"/>
    </source>
</evidence>
<reference evidence="6 7" key="1">
    <citation type="submission" date="2019-04" db="EMBL/GenBank/DDBJ databases">
        <title>Friends and foes A comparative genomics study of 23 Aspergillus species from section Flavi.</title>
        <authorList>
            <consortium name="DOE Joint Genome Institute"/>
            <person name="Kjaerbolling I."/>
            <person name="Vesth T."/>
            <person name="Frisvad J.C."/>
            <person name="Nybo J.L."/>
            <person name="Theobald S."/>
            <person name="Kildgaard S."/>
            <person name="Isbrandt T."/>
            <person name="Kuo A."/>
            <person name="Sato A."/>
            <person name="Lyhne E.K."/>
            <person name="Kogle M.E."/>
            <person name="Wiebenga A."/>
            <person name="Kun R.S."/>
            <person name="Lubbers R.J."/>
            <person name="Makela M.R."/>
            <person name="Barry K."/>
            <person name="Chovatia M."/>
            <person name="Clum A."/>
            <person name="Daum C."/>
            <person name="Haridas S."/>
            <person name="He G."/>
            <person name="LaButti K."/>
            <person name="Lipzen A."/>
            <person name="Mondo S."/>
            <person name="Riley R."/>
            <person name="Salamov A."/>
            <person name="Simmons B.A."/>
            <person name="Magnuson J.K."/>
            <person name="Henrissat B."/>
            <person name="Mortensen U.H."/>
            <person name="Larsen T.O."/>
            <person name="Devries R.P."/>
            <person name="Grigoriev I.V."/>
            <person name="Machida M."/>
            <person name="Baker S.E."/>
            <person name="Andersen M.R."/>
        </authorList>
    </citation>
    <scope>NUCLEOTIDE SEQUENCE [LARGE SCALE GENOMIC DNA]</scope>
    <source>
        <strain evidence="6 7">IBT 18842</strain>
    </source>
</reference>
<dbReference type="GO" id="GO:0020037">
    <property type="term" value="F:heme binding"/>
    <property type="evidence" value="ECO:0007669"/>
    <property type="project" value="InterPro"/>
</dbReference>
<feature type="binding site" description="axial binding residue" evidence="4">
    <location>
        <position position="490"/>
    </location>
    <ligand>
        <name>heme</name>
        <dbReference type="ChEBI" id="CHEBI:30413"/>
    </ligand>
    <ligandPart>
        <name>Fe</name>
        <dbReference type="ChEBI" id="CHEBI:18248"/>
    </ligandPart>
</feature>
<dbReference type="PRINTS" id="PR00463">
    <property type="entry name" value="EP450I"/>
</dbReference>
<dbReference type="Pfam" id="PF00067">
    <property type="entry name" value="p450"/>
    <property type="match status" value="1"/>
</dbReference>
<name>A0A5N6U6V0_ASPAV</name>